<dbReference type="KEGG" id="reh:PHG151"/>
<protein>
    <submittedName>
        <fullName evidence="3">DUF2813 domain-containing protein</fullName>
    </submittedName>
</protein>
<reference evidence="2 4" key="1">
    <citation type="journal article" date="2003" name="J. Mol. Biol.">
        <title>Complete nucleotide sequence of pHG1: a Ralstonia eutropha H16 megaplasmid encoding key enzymes of H(2)-based lithoautotrophy and anaerobiosis.</title>
        <authorList>
            <person name="Schwartz E."/>
            <person name="Henne A."/>
            <person name="Cramm R."/>
            <person name="Eitinger T."/>
            <person name="Friedrich B."/>
            <person name="Gottschalk G."/>
        </authorList>
    </citation>
    <scope>NUCLEOTIDE SEQUENCE [LARGE SCALE GENOMIC DNA]</scope>
    <source>
        <strain evidence="4">ATCC 17699 / DSM 428 / KCTC 22496 / NCIMB 10442 / H16 / Stanier 337</strain>
        <strain evidence="2">H16</strain>
        <plasmid evidence="2 4">megaplasmid pHG1</plasmid>
    </source>
</reference>
<proteinExistence type="predicted"/>
<organism evidence="2 4">
    <name type="scientific">Cupriavidus necator (strain ATCC 17699 / DSM 428 / KCTC 22496 / NCIMB 10442 / H16 / Stanier 337)</name>
    <name type="common">Ralstonia eutropha</name>
    <dbReference type="NCBI Taxonomy" id="381666"/>
    <lineage>
        <taxon>Bacteria</taxon>
        <taxon>Pseudomonadati</taxon>
        <taxon>Pseudomonadota</taxon>
        <taxon>Betaproteobacteria</taxon>
        <taxon>Burkholderiales</taxon>
        <taxon>Burkholderiaceae</taxon>
        <taxon>Cupriavidus</taxon>
    </lineage>
</organism>
<dbReference type="HOGENOM" id="CLU_034070_0_0_4"/>
<feature type="domain" description="ATPase AAA-type core" evidence="1">
    <location>
        <begin position="26"/>
        <end position="323"/>
    </location>
</feature>
<name>Q7WXI3_CUPNH</name>
<evidence type="ECO:0000313" key="5">
    <source>
        <dbReference type="Proteomes" id="UP000296079"/>
    </source>
</evidence>
<accession>Q7WXI3</accession>
<keyword evidence="2" id="KW-0614">Plasmid</keyword>
<geneLocation type="plasmid" evidence="5">
    <name>phg1</name>
</geneLocation>
<dbReference type="InterPro" id="IPR027417">
    <property type="entry name" value="P-loop_NTPase"/>
</dbReference>
<evidence type="ECO:0000313" key="3">
    <source>
        <dbReference type="EMBL" id="QCC05394.1"/>
    </source>
</evidence>
<dbReference type="Proteomes" id="UP000008210">
    <property type="component" value="Plasmid megaplasmid pHG1"/>
</dbReference>
<dbReference type="Proteomes" id="UP000296079">
    <property type="component" value="Plasmid pHG1"/>
</dbReference>
<dbReference type="PANTHER" id="PTHR43581:SF4">
    <property type="entry name" value="ATP_GTP PHOSPHATASE"/>
    <property type="match status" value="1"/>
</dbReference>
<geneLocation type="plasmid" evidence="3">
    <name>pHG1</name>
</geneLocation>
<dbReference type="InterPro" id="IPR051396">
    <property type="entry name" value="Bact_Antivir_Def_Nuclease"/>
</dbReference>
<dbReference type="GO" id="GO:0016887">
    <property type="term" value="F:ATP hydrolysis activity"/>
    <property type="evidence" value="ECO:0007669"/>
    <property type="project" value="InterPro"/>
</dbReference>
<gene>
    <name evidence="2" type="ordered locus">PHG151</name>
    <name evidence="3" type="ORF">E6A55_32885</name>
</gene>
<dbReference type="Gene3D" id="3.40.50.300">
    <property type="entry name" value="P-loop containing nucleotide triphosphate hydrolases"/>
    <property type="match status" value="1"/>
</dbReference>
<dbReference type="GO" id="GO:0005524">
    <property type="term" value="F:ATP binding"/>
    <property type="evidence" value="ECO:0007669"/>
    <property type="project" value="InterPro"/>
</dbReference>
<reference evidence="3 5" key="2">
    <citation type="submission" date="2019-04" db="EMBL/GenBank/DDBJ databases">
        <title>Long-read de novo sequencing of Cupriavidus necator H16.</title>
        <authorList>
            <person name="Little G.T."/>
            <person name="Ehsaan M."/>
            <person name="Arenas-Lopez C."/>
            <person name="Jawed K."/>
            <person name="Winzer K."/>
            <person name="Kovacs K."/>
            <person name="Malys N."/>
            <person name="Minton N.P."/>
        </authorList>
    </citation>
    <scope>NUCLEOTIDE SEQUENCE [LARGE SCALE GENOMIC DNA]</scope>
    <source>
        <strain evidence="3 5">H16</strain>
        <plasmid evidence="3">pHG1</plasmid>
        <plasmid evidence="5">phg1</plasmid>
    </source>
</reference>
<dbReference type="eggNOG" id="COG3950">
    <property type="taxonomic scope" value="Bacteria"/>
</dbReference>
<evidence type="ECO:0000313" key="4">
    <source>
        <dbReference type="Proteomes" id="UP000008210"/>
    </source>
</evidence>
<sequence>MTRLRKIEIRHFRGIQHFTWWPGPGLNALIGPGDAGKSSILDAIDLCLGARRTAQFGDHDFFRMNVDQPIVIEITVGELDDALKNFEAYGLYLRGFRAEDGAVLEEPDAHCETVLTIRLTVQSDLEPQWQLISERAAAQGLTRHLAWADRLRIAPGWLGASGDQNLSWRRGSVLNRLSDERADASAALVRAGRDARLRFGDEAQNQLGQALQQVLATATELGVPVGGEVKALLDAHAISVTGGAIALHDAAGVPLRSLGLGSGRLLVAGLQRAAAMETSVVLVDEIETGLEPHRIYRLLVTLGAKEPAPPLQVFLTTHSPVVVRELSGAQLYVLRQRDGVHVAHCCGTSDDVQGTMRRHPEALLGKSVMVCEGASEVGLVRGLDQYWSGSPSISTFGVVLVDGSGSSAVQRAMAFQALGYRVALLRDSDVPPKVDEVSFKAAGGEVFAWRQPNALEDELFQSLAIESVTQLWQLAKEKKGEDLVDAHLRSASGNKLTLPEIEKQLYVDRVITNEARLALGQASRNSKNPWFKSVTAMEEVGFTIVGPGFESAEPAFGTEVAKLFQWCHHHG</sequence>
<dbReference type="InterPro" id="IPR003959">
    <property type="entry name" value="ATPase_AAA_core"/>
</dbReference>
<dbReference type="EMBL" id="AY305378">
    <property type="protein sequence ID" value="AAP85903.1"/>
    <property type="molecule type" value="Genomic_DNA"/>
</dbReference>
<evidence type="ECO:0000313" key="2">
    <source>
        <dbReference type="EMBL" id="AAP85903.1"/>
    </source>
</evidence>
<geneLocation type="plasmid" evidence="2 4">
    <name>megaplasmid pHG1</name>
</geneLocation>
<dbReference type="EMBL" id="CP039289">
    <property type="protein sequence ID" value="QCC05394.1"/>
    <property type="molecule type" value="Genomic_DNA"/>
</dbReference>
<evidence type="ECO:0000259" key="1">
    <source>
        <dbReference type="Pfam" id="PF13304"/>
    </source>
</evidence>
<dbReference type="Pfam" id="PF13304">
    <property type="entry name" value="AAA_21"/>
    <property type="match status" value="1"/>
</dbReference>
<dbReference type="RefSeq" id="WP_011154066.1">
    <property type="nucleotide sequence ID" value="NC_005241.1"/>
</dbReference>
<dbReference type="OrthoDB" id="3322489at2"/>
<dbReference type="SUPFAM" id="SSF52540">
    <property type="entry name" value="P-loop containing nucleoside triphosphate hydrolases"/>
    <property type="match status" value="1"/>
</dbReference>
<keyword evidence="4" id="KW-1185">Reference proteome</keyword>
<dbReference type="AlphaFoldDB" id="Q7WXI3"/>
<dbReference type="PATRIC" id="fig|381666.6.peg.106"/>
<dbReference type="PANTHER" id="PTHR43581">
    <property type="entry name" value="ATP/GTP PHOSPHATASE"/>
    <property type="match status" value="1"/>
</dbReference>